<gene>
    <name evidence="2" type="ORF">GGQ87_002214</name>
</gene>
<keyword evidence="1" id="KW-0812">Transmembrane</keyword>
<keyword evidence="3" id="KW-1185">Reference proteome</keyword>
<sequence length="292" mass="29838">MTDKRDTTRLRLLLFYGLLSLAAVAAGCAICAMADVPTGSWLRNLVAWAVGFALAGALAALAGRRTSAVFLVVALLVVLASLFGPPQQGVHRWLDVGPLHINVAFIVLPMAVVALSWRVGRLWVWAPALGVQALLAVQPDASQAAAFGIALAIVAVRSASPVWVRIGVPVTSLALAVIAWLRPDPLEAVPEVEEIVALGFSVSPLLAIAGVILTIAAVLAPTVAARRTPDAASAGLALSGYMFATAATTVSGAFPMPLLGIGMSPIVGFWLGVGLLAAMVSRTAASSPASGS</sequence>
<keyword evidence="1" id="KW-1133">Transmembrane helix</keyword>
<feature type="transmembrane region" description="Helical" evidence="1">
    <location>
        <begin position="231"/>
        <end position="254"/>
    </location>
</feature>
<feature type="transmembrane region" description="Helical" evidence="1">
    <location>
        <begin position="12"/>
        <end position="35"/>
    </location>
</feature>
<dbReference type="PROSITE" id="PS51257">
    <property type="entry name" value="PROKAR_LIPOPROTEIN"/>
    <property type="match status" value="1"/>
</dbReference>
<keyword evidence="1" id="KW-0472">Membrane</keyword>
<name>A0A7X5YNH7_9CAUL</name>
<dbReference type="AlphaFoldDB" id="A0A7X5YNH7"/>
<dbReference type="RefSeq" id="WP_168047774.1">
    <property type="nucleotide sequence ID" value="NZ_JAATJM010000002.1"/>
</dbReference>
<keyword evidence="2" id="KW-0131">Cell cycle</keyword>
<reference evidence="2 3" key="1">
    <citation type="submission" date="2020-03" db="EMBL/GenBank/DDBJ databases">
        <title>Genomic Encyclopedia of Type Strains, Phase IV (KMG-IV): sequencing the most valuable type-strain genomes for metagenomic binning, comparative biology and taxonomic classification.</title>
        <authorList>
            <person name="Goeker M."/>
        </authorList>
    </citation>
    <scope>NUCLEOTIDE SEQUENCE [LARGE SCALE GENOMIC DNA]</scope>
    <source>
        <strain evidence="2 3">DSM 4736</strain>
    </source>
</reference>
<protein>
    <submittedName>
        <fullName evidence="2">Cell division protein FtsW (Lipid II flippase)</fullName>
    </submittedName>
</protein>
<dbReference type="GO" id="GO:0051301">
    <property type="term" value="P:cell division"/>
    <property type="evidence" value="ECO:0007669"/>
    <property type="project" value="UniProtKB-KW"/>
</dbReference>
<feature type="transmembrane region" description="Helical" evidence="1">
    <location>
        <begin position="99"/>
        <end position="117"/>
    </location>
</feature>
<comment type="caution">
    <text evidence="2">The sequence shown here is derived from an EMBL/GenBank/DDBJ whole genome shotgun (WGS) entry which is preliminary data.</text>
</comment>
<feature type="transmembrane region" description="Helical" evidence="1">
    <location>
        <begin position="68"/>
        <end position="87"/>
    </location>
</feature>
<evidence type="ECO:0000313" key="2">
    <source>
        <dbReference type="EMBL" id="NJC41919.1"/>
    </source>
</evidence>
<organism evidence="2 3">
    <name type="scientific">Brevundimonas alba</name>
    <dbReference type="NCBI Taxonomy" id="74314"/>
    <lineage>
        <taxon>Bacteria</taxon>
        <taxon>Pseudomonadati</taxon>
        <taxon>Pseudomonadota</taxon>
        <taxon>Alphaproteobacteria</taxon>
        <taxon>Caulobacterales</taxon>
        <taxon>Caulobacteraceae</taxon>
        <taxon>Brevundimonas</taxon>
    </lineage>
</organism>
<keyword evidence="2" id="KW-0132">Cell division</keyword>
<evidence type="ECO:0000313" key="3">
    <source>
        <dbReference type="Proteomes" id="UP000587415"/>
    </source>
</evidence>
<feature type="transmembrane region" description="Helical" evidence="1">
    <location>
        <begin position="162"/>
        <end position="183"/>
    </location>
</feature>
<accession>A0A7X5YNH7</accession>
<feature type="transmembrane region" description="Helical" evidence="1">
    <location>
        <begin position="195"/>
        <end position="219"/>
    </location>
</feature>
<proteinExistence type="predicted"/>
<feature type="transmembrane region" description="Helical" evidence="1">
    <location>
        <begin position="260"/>
        <end position="280"/>
    </location>
</feature>
<evidence type="ECO:0000256" key="1">
    <source>
        <dbReference type="SAM" id="Phobius"/>
    </source>
</evidence>
<dbReference type="EMBL" id="JAATJM010000002">
    <property type="protein sequence ID" value="NJC41919.1"/>
    <property type="molecule type" value="Genomic_DNA"/>
</dbReference>
<dbReference type="Proteomes" id="UP000587415">
    <property type="component" value="Unassembled WGS sequence"/>
</dbReference>
<feature type="transmembrane region" description="Helical" evidence="1">
    <location>
        <begin position="41"/>
        <end position="61"/>
    </location>
</feature>